<dbReference type="KEGG" id="bhk:B4U37_06290"/>
<gene>
    <name evidence="1" type="ORF">B4U37_06290</name>
    <name evidence="2" type="ORF">FZC74_01280</name>
    <name evidence="3" type="ORF">FZC75_05695</name>
</gene>
<evidence type="ECO:0000313" key="4">
    <source>
        <dbReference type="Proteomes" id="UP000195573"/>
    </source>
</evidence>
<dbReference type="Proteomes" id="UP000324517">
    <property type="component" value="Unassembled WGS sequence"/>
</dbReference>
<keyword evidence="2" id="KW-0378">Hydrolase</keyword>
<dbReference type="GO" id="GO:0005829">
    <property type="term" value="C:cytosol"/>
    <property type="evidence" value="ECO:0007669"/>
    <property type="project" value="TreeGrafter"/>
</dbReference>
<proteinExistence type="predicted"/>
<dbReference type="GO" id="GO:0016791">
    <property type="term" value="F:phosphatase activity"/>
    <property type="evidence" value="ECO:0007669"/>
    <property type="project" value="UniProtKB-ARBA"/>
</dbReference>
<dbReference type="RefSeq" id="WP_010198469.1">
    <property type="nucleotide sequence ID" value="NZ_CP020880.1"/>
</dbReference>
<reference evidence="5 6" key="2">
    <citation type="submission" date="2019-08" db="EMBL/GenBank/DDBJ databases">
        <title>Bacillus genomes from the desert of Cuatro Cienegas, Coahuila.</title>
        <authorList>
            <person name="Olmedo-Alvarez G."/>
        </authorList>
    </citation>
    <scope>NUCLEOTIDE SEQUENCE [LARGE SCALE GENOMIC DNA]</scope>
    <source>
        <strain evidence="2 5">CH88_3T</strain>
        <strain evidence="3 6">CH98b_3T</strain>
    </source>
</reference>
<dbReference type="Proteomes" id="UP000323393">
    <property type="component" value="Unassembled WGS sequence"/>
</dbReference>
<dbReference type="NCBIfam" id="TIGR00099">
    <property type="entry name" value="Cof-subfamily"/>
    <property type="match status" value="1"/>
</dbReference>
<dbReference type="NCBIfam" id="TIGR01484">
    <property type="entry name" value="HAD-SF-IIB"/>
    <property type="match status" value="1"/>
</dbReference>
<organism evidence="2 5">
    <name type="scientific">Sutcliffiella horikoshii</name>
    <dbReference type="NCBI Taxonomy" id="79883"/>
    <lineage>
        <taxon>Bacteria</taxon>
        <taxon>Bacillati</taxon>
        <taxon>Bacillota</taxon>
        <taxon>Bacilli</taxon>
        <taxon>Bacillales</taxon>
        <taxon>Bacillaceae</taxon>
        <taxon>Sutcliffiella</taxon>
    </lineage>
</organism>
<dbReference type="InterPro" id="IPR036412">
    <property type="entry name" value="HAD-like_sf"/>
</dbReference>
<dbReference type="GO" id="GO:0000287">
    <property type="term" value="F:magnesium ion binding"/>
    <property type="evidence" value="ECO:0007669"/>
    <property type="project" value="TreeGrafter"/>
</dbReference>
<dbReference type="CDD" id="cd07516">
    <property type="entry name" value="HAD_Pase"/>
    <property type="match status" value="1"/>
</dbReference>
<dbReference type="PANTHER" id="PTHR10000">
    <property type="entry name" value="PHOSPHOSERINE PHOSPHATASE"/>
    <property type="match status" value="1"/>
</dbReference>
<dbReference type="Pfam" id="PF08282">
    <property type="entry name" value="Hydrolase_3"/>
    <property type="match status" value="1"/>
</dbReference>
<evidence type="ECO:0000313" key="5">
    <source>
        <dbReference type="Proteomes" id="UP000323393"/>
    </source>
</evidence>
<dbReference type="AlphaFoldDB" id="A0A1Y0CK64"/>
<evidence type="ECO:0000313" key="3">
    <source>
        <dbReference type="EMBL" id="TYS73812.1"/>
    </source>
</evidence>
<dbReference type="PANTHER" id="PTHR10000:SF50">
    <property type="entry name" value="STRESS RESPONSE PROTEIN YHAX"/>
    <property type="match status" value="1"/>
</dbReference>
<evidence type="ECO:0000313" key="2">
    <source>
        <dbReference type="EMBL" id="TYS60942.1"/>
    </source>
</evidence>
<sequence length="286" mass="31924">MIYRLLAINIDGTLLKSNGRLAKETKEAIEYVKNKGVYVTLVTGRNFAFAKKVAKSLKLDTFLVTHGGSFIASKLEQPLHVKRLSEDKTFNLVQVLENYDCTVRILHERYSIGNRLRGANNLMARAVLGSSDPLIYPMQFVESLGDTLIDNPIAPPKIEVYFTEPEERERVLKTLKSAFEGIEILVHADGKVDILPDGGTKMDGLLTLGEVLKIPPQEMVVIGDTMEDLPIIEVAGLGVAMGNAPKEVKLAADWITRTNDENGVAYMIKEHFRKQQRIAFLNKMKI</sequence>
<dbReference type="EMBL" id="VTET01000002">
    <property type="protein sequence ID" value="TYS73812.1"/>
    <property type="molecule type" value="Genomic_DNA"/>
</dbReference>
<dbReference type="Gene3D" id="3.40.50.1000">
    <property type="entry name" value="HAD superfamily/HAD-like"/>
    <property type="match status" value="1"/>
</dbReference>
<accession>A0A1Y0CK64</accession>
<dbReference type="EMBL" id="VTEU01000001">
    <property type="protein sequence ID" value="TYS60942.1"/>
    <property type="molecule type" value="Genomic_DNA"/>
</dbReference>
<keyword evidence="4" id="KW-1185">Reference proteome</keyword>
<dbReference type="EMBL" id="CP020880">
    <property type="protein sequence ID" value="ART75659.1"/>
    <property type="molecule type" value="Genomic_DNA"/>
</dbReference>
<dbReference type="OrthoDB" id="9790031at2"/>
<dbReference type="InterPro" id="IPR006379">
    <property type="entry name" value="HAD-SF_hydro_IIB"/>
</dbReference>
<protein>
    <submittedName>
        <fullName evidence="2">Cof-type HAD-IIB family hydrolase</fullName>
    </submittedName>
    <submittedName>
        <fullName evidence="1">Haloacid dehalogenase</fullName>
    </submittedName>
</protein>
<dbReference type="GeneID" id="96738033"/>
<reference evidence="1 4" key="1">
    <citation type="submission" date="2017-04" db="EMBL/GenBank/DDBJ databases">
        <title>Complete Genome Sequence of the Bacillus horikoshii 20a strain from Cuatro Cienegas, Coahuila, Mexico.</title>
        <authorList>
            <person name="Zarza E."/>
            <person name="Alcaraz L.D."/>
            <person name="Aguilar-Salinas B."/>
            <person name="Islas A."/>
            <person name="Olmedo-Alvarez G."/>
        </authorList>
    </citation>
    <scope>NUCLEOTIDE SEQUENCE [LARGE SCALE GENOMIC DNA]</scope>
    <source>
        <strain evidence="1 4">20a</strain>
    </source>
</reference>
<dbReference type="Proteomes" id="UP000195573">
    <property type="component" value="Chromosome"/>
</dbReference>
<evidence type="ECO:0000313" key="6">
    <source>
        <dbReference type="Proteomes" id="UP000324517"/>
    </source>
</evidence>
<dbReference type="InterPro" id="IPR000150">
    <property type="entry name" value="Cof"/>
</dbReference>
<dbReference type="Gene3D" id="3.30.1240.10">
    <property type="match status" value="1"/>
</dbReference>
<dbReference type="SUPFAM" id="SSF56784">
    <property type="entry name" value="HAD-like"/>
    <property type="match status" value="1"/>
</dbReference>
<name>A0A1Y0CK64_9BACI</name>
<dbReference type="InterPro" id="IPR023214">
    <property type="entry name" value="HAD_sf"/>
</dbReference>
<evidence type="ECO:0000313" key="1">
    <source>
        <dbReference type="EMBL" id="ART75659.1"/>
    </source>
</evidence>